<proteinExistence type="predicted"/>
<accession>A0A0D2UTQ6</accession>
<name>A0A0D2UTQ6_CAPO3</name>
<sequence>MTRLGTPGGGMGAWPSSCIVRLKSSRSNDFPHFRKAAVLPSLTLCVDISGQMVAHHRDQASLFTLSSLDEADDLTPT</sequence>
<dbReference type="Proteomes" id="UP000008743">
    <property type="component" value="Unassembled WGS sequence"/>
</dbReference>
<evidence type="ECO:0000313" key="2">
    <source>
        <dbReference type="Proteomes" id="UP000008743"/>
    </source>
</evidence>
<dbReference type="InParanoid" id="A0A0D2UTQ6"/>
<keyword evidence="2" id="KW-1185">Reference proteome</keyword>
<gene>
    <name evidence="1" type="ORF">CAOG_010225</name>
</gene>
<protein>
    <submittedName>
        <fullName evidence="1">Uncharacterized protein</fullName>
    </submittedName>
</protein>
<organism evidence="1 2">
    <name type="scientific">Capsaspora owczarzaki (strain ATCC 30864)</name>
    <dbReference type="NCBI Taxonomy" id="595528"/>
    <lineage>
        <taxon>Eukaryota</taxon>
        <taxon>Filasterea</taxon>
        <taxon>Capsaspora</taxon>
    </lineage>
</organism>
<reference evidence="2" key="1">
    <citation type="submission" date="2011-02" db="EMBL/GenBank/DDBJ databases">
        <title>The Genome Sequence of Capsaspora owczarzaki ATCC 30864.</title>
        <authorList>
            <person name="Russ C."/>
            <person name="Cuomo C."/>
            <person name="Burger G."/>
            <person name="Gray M.W."/>
            <person name="Holland P.W.H."/>
            <person name="King N."/>
            <person name="Lang F.B.F."/>
            <person name="Roger A.J."/>
            <person name="Ruiz-Trillo I."/>
            <person name="Young S.K."/>
            <person name="Zeng Q."/>
            <person name="Gargeya S."/>
            <person name="Alvarado L."/>
            <person name="Berlin A."/>
            <person name="Chapman S.B."/>
            <person name="Chen Z."/>
            <person name="Freedman E."/>
            <person name="Gellesch M."/>
            <person name="Goldberg J."/>
            <person name="Griggs A."/>
            <person name="Gujja S."/>
            <person name="Heilman E."/>
            <person name="Heiman D."/>
            <person name="Howarth C."/>
            <person name="Mehta T."/>
            <person name="Neiman D."/>
            <person name="Pearson M."/>
            <person name="Roberts A."/>
            <person name="Saif S."/>
            <person name="Shea T."/>
            <person name="Shenoy N."/>
            <person name="Sisk P."/>
            <person name="Stolte C."/>
            <person name="Sykes S."/>
            <person name="White J."/>
            <person name="Yandava C."/>
            <person name="Haas B."/>
            <person name="Nusbaum C."/>
            <person name="Birren B."/>
        </authorList>
    </citation>
    <scope>NUCLEOTIDE SEQUENCE</scope>
    <source>
        <strain evidence="2">ATCC 30864</strain>
    </source>
</reference>
<dbReference type="EMBL" id="KE346403">
    <property type="protein sequence ID" value="KJE98371.1"/>
    <property type="molecule type" value="Genomic_DNA"/>
</dbReference>
<evidence type="ECO:0000313" key="1">
    <source>
        <dbReference type="EMBL" id="KJE98371.1"/>
    </source>
</evidence>
<dbReference type="AlphaFoldDB" id="A0A0D2UTQ6"/>